<evidence type="ECO:0000256" key="1">
    <source>
        <dbReference type="SAM" id="Phobius"/>
    </source>
</evidence>
<keyword evidence="1" id="KW-0472">Membrane</keyword>
<name>A0ABW1INM4_9BACL</name>
<evidence type="ECO:0000313" key="2">
    <source>
        <dbReference type="EMBL" id="MFC5986692.1"/>
    </source>
</evidence>
<comment type="caution">
    <text evidence="2">The sequence shown here is derived from an EMBL/GenBank/DDBJ whole genome shotgun (WGS) entry which is preliminary data.</text>
</comment>
<reference evidence="3" key="1">
    <citation type="journal article" date="2019" name="Int. J. Syst. Evol. Microbiol.">
        <title>The Global Catalogue of Microorganisms (GCM) 10K type strain sequencing project: providing services to taxonomists for standard genome sequencing and annotation.</title>
        <authorList>
            <consortium name="The Broad Institute Genomics Platform"/>
            <consortium name="The Broad Institute Genome Sequencing Center for Infectious Disease"/>
            <person name="Wu L."/>
            <person name="Ma J."/>
        </authorList>
    </citation>
    <scope>NUCLEOTIDE SEQUENCE [LARGE SCALE GENOMIC DNA]</scope>
    <source>
        <strain evidence="3">CCM 8749</strain>
    </source>
</reference>
<feature type="transmembrane region" description="Helical" evidence="1">
    <location>
        <begin position="43"/>
        <end position="62"/>
    </location>
</feature>
<feature type="transmembrane region" description="Helical" evidence="1">
    <location>
        <begin position="82"/>
        <end position="98"/>
    </location>
</feature>
<keyword evidence="3" id="KW-1185">Reference proteome</keyword>
<keyword evidence="1" id="KW-1133">Transmembrane helix</keyword>
<organism evidence="2 3">
    <name type="scientific">Marinicrinis lubricantis</name>
    <dbReference type="NCBI Taxonomy" id="2086470"/>
    <lineage>
        <taxon>Bacteria</taxon>
        <taxon>Bacillati</taxon>
        <taxon>Bacillota</taxon>
        <taxon>Bacilli</taxon>
        <taxon>Bacillales</taxon>
        <taxon>Paenibacillaceae</taxon>
    </lineage>
</organism>
<keyword evidence="1" id="KW-0812">Transmembrane</keyword>
<protein>
    <submittedName>
        <fullName evidence="2">Uncharacterized protein</fullName>
    </submittedName>
</protein>
<accession>A0ABW1INM4</accession>
<feature type="transmembrane region" description="Helical" evidence="1">
    <location>
        <begin position="12"/>
        <end position="31"/>
    </location>
</feature>
<dbReference type="Proteomes" id="UP001596250">
    <property type="component" value="Unassembled WGS sequence"/>
</dbReference>
<proteinExistence type="predicted"/>
<dbReference type="EMBL" id="JBHSQV010000127">
    <property type="protein sequence ID" value="MFC5986692.1"/>
    <property type="molecule type" value="Genomic_DNA"/>
</dbReference>
<evidence type="ECO:0000313" key="3">
    <source>
        <dbReference type="Proteomes" id="UP001596250"/>
    </source>
</evidence>
<sequence>MNIVLFLLEYIRVVILLLLGHGLLVGLEGWLLSHFSLHIPDNAFLLLFIGNFCILLILYRNLLQFKGWFVTKQTKKLSLRQNLILLCVAVISLSFAFMW</sequence>
<gene>
    <name evidence="2" type="ORF">ACFPXP_09710</name>
</gene>
<dbReference type="RefSeq" id="WP_379894008.1">
    <property type="nucleotide sequence ID" value="NZ_CBCSCT010000081.1"/>
</dbReference>